<feature type="domain" description="Zinc finger CGNR" evidence="1">
    <location>
        <begin position="158"/>
        <end position="195"/>
    </location>
</feature>
<protein>
    <submittedName>
        <fullName evidence="2">Putative stress-induced transcription regulator</fullName>
    </submittedName>
</protein>
<dbReference type="OrthoDB" id="3531194at2"/>
<comment type="caution">
    <text evidence="2">The sequence shown here is derived from an EMBL/GenBank/DDBJ whole genome shotgun (WGS) entry which is preliminary data.</text>
</comment>
<dbReference type="Pfam" id="PF07336">
    <property type="entry name" value="ABATE"/>
    <property type="match status" value="1"/>
</dbReference>
<dbReference type="InterPro" id="IPR021005">
    <property type="entry name" value="Znf_CGNR"/>
</dbReference>
<dbReference type="InterPro" id="IPR023286">
    <property type="entry name" value="ABATE_dom_sf"/>
</dbReference>
<name>A0A660CA41_9PSEU</name>
<keyword evidence="3" id="KW-1185">Reference proteome</keyword>
<evidence type="ECO:0000259" key="1">
    <source>
        <dbReference type="Pfam" id="PF11706"/>
    </source>
</evidence>
<dbReference type="InterPro" id="IPR010852">
    <property type="entry name" value="ABATE"/>
</dbReference>
<dbReference type="AlphaFoldDB" id="A0A660CA41"/>
<sequence>MPHLTPYPLPHPKRNGFASTRRYYVGVGPFNVIGRAADLIVVLQEAPTVEDVTAVLVEHGEREPFRLTAADVEALREAAPQLREVFAAASVDEAVTRINALLARYASPPRLTSHGGVHPWHLHADRDDDGPLVDWFMSSTGLAMAFALAERQRPPGGICASESCRRPFADPGGGSPRRYCSPRCATRERVAAHRRAPRDARRP</sequence>
<dbReference type="EMBL" id="VLJV01000001">
    <property type="protein sequence ID" value="TWH20176.1"/>
    <property type="molecule type" value="Genomic_DNA"/>
</dbReference>
<dbReference type="Gene3D" id="1.10.3300.10">
    <property type="entry name" value="Jann2411-like domain"/>
    <property type="match status" value="1"/>
</dbReference>
<gene>
    <name evidence="2" type="ORF">JD82_02018</name>
</gene>
<dbReference type="PANTHER" id="PTHR35525">
    <property type="entry name" value="BLL6575 PROTEIN"/>
    <property type="match status" value="1"/>
</dbReference>
<proteinExistence type="predicted"/>
<dbReference type="PANTHER" id="PTHR35525:SF3">
    <property type="entry name" value="BLL6575 PROTEIN"/>
    <property type="match status" value="1"/>
</dbReference>
<reference evidence="2 3" key="1">
    <citation type="submission" date="2019-07" db="EMBL/GenBank/DDBJ databases">
        <title>R&amp;d 2014.</title>
        <authorList>
            <person name="Klenk H.-P."/>
        </authorList>
    </citation>
    <scope>NUCLEOTIDE SEQUENCE [LARGE SCALE GENOMIC DNA]</scope>
    <source>
        <strain evidence="2 3">DSM 43194</strain>
    </source>
</reference>
<evidence type="ECO:0000313" key="2">
    <source>
        <dbReference type="EMBL" id="TWH20176.1"/>
    </source>
</evidence>
<dbReference type="SUPFAM" id="SSF160904">
    <property type="entry name" value="Jann2411-like"/>
    <property type="match status" value="1"/>
</dbReference>
<dbReference type="Pfam" id="PF11706">
    <property type="entry name" value="zf-CGNR"/>
    <property type="match status" value="1"/>
</dbReference>
<accession>A0A660CA41</accession>
<evidence type="ECO:0000313" key="3">
    <source>
        <dbReference type="Proteomes" id="UP000317303"/>
    </source>
</evidence>
<organism evidence="2 3">
    <name type="scientific">Prauserella rugosa</name>
    <dbReference type="NCBI Taxonomy" id="43354"/>
    <lineage>
        <taxon>Bacteria</taxon>
        <taxon>Bacillati</taxon>
        <taxon>Actinomycetota</taxon>
        <taxon>Actinomycetes</taxon>
        <taxon>Pseudonocardiales</taxon>
        <taxon>Pseudonocardiaceae</taxon>
        <taxon>Prauserella</taxon>
    </lineage>
</organism>
<dbReference type="Proteomes" id="UP000317303">
    <property type="component" value="Unassembled WGS sequence"/>
</dbReference>